<feature type="region of interest" description="Disordered" evidence="4">
    <location>
        <begin position="1"/>
        <end position="29"/>
    </location>
</feature>
<accession>A0A8S0T005</accession>
<dbReference type="AlphaFoldDB" id="A0A8S0T005"/>
<evidence type="ECO:0000256" key="1">
    <source>
        <dbReference type="ARBA" id="ARBA00004123"/>
    </source>
</evidence>
<keyword evidence="2" id="KW-0238">DNA-binding</keyword>
<comment type="subcellular location">
    <subcellularLocation>
        <location evidence="1">Nucleus</location>
    </subcellularLocation>
</comment>
<organism evidence="5 6">
    <name type="scientific">Olea europaea subsp. europaea</name>
    <dbReference type="NCBI Taxonomy" id="158383"/>
    <lineage>
        <taxon>Eukaryota</taxon>
        <taxon>Viridiplantae</taxon>
        <taxon>Streptophyta</taxon>
        <taxon>Embryophyta</taxon>
        <taxon>Tracheophyta</taxon>
        <taxon>Spermatophyta</taxon>
        <taxon>Magnoliopsida</taxon>
        <taxon>eudicotyledons</taxon>
        <taxon>Gunneridae</taxon>
        <taxon>Pentapetalae</taxon>
        <taxon>asterids</taxon>
        <taxon>lamiids</taxon>
        <taxon>Lamiales</taxon>
        <taxon>Oleaceae</taxon>
        <taxon>Oleeae</taxon>
        <taxon>Olea</taxon>
    </lineage>
</organism>
<name>A0A8S0T005_OLEEU</name>
<gene>
    <name evidence="5" type="ORF">OLEA9_A117156</name>
</gene>
<dbReference type="InterPro" id="IPR043452">
    <property type="entry name" value="BZIP46-like"/>
</dbReference>
<comment type="caution">
    <text evidence="5">The sequence shown here is derived from an EMBL/GenBank/DDBJ whole genome shotgun (WGS) entry which is preliminary data.</text>
</comment>
<evidence type="ECO:0000256" key="3">
    <source>
        <dbReference type="ARBA" id="ARBA00023242"/>
    </source>
</evidence>
<keyword evidence="3" id="KW-0539">Nucleus</keyword>
<keyword evidence="6" id="KW-1185">Reference proteome</keyword>
<feature type="region of interest" description="Disordered" evidence="4">
    <location>
        <begin position="85"/>
        <end position="110"/>
    </location>
</feature>
<feature type="compositionally biased region" description="Low complexity" evidence="4">
    <location>
        <begin position="85"/>
        <end position="95"/>
    </location>
</feature>
<protein>
    <submittedName>
        <fullName evidence="5">ABSCISIC ACID-INSENSITIVE 5-like protein 2</fullName>
    </submittedName>
</protein>
<evidence type="ECO:0000313" key="6">
    <source>
        <dbReference type="Proteomes" id="UP000594638"/>
    </source>
</evidence>
<dbReference type="GO" id="GO:0003677">
    <property type="term" value="F:DNA binding"/>
    <property type="evidence" value="ECO:0007669"/>
    <property type="project" value="UniProtKB-KW"/>
</dbReference>
<dbReference type="GO" id="GO:0003700">
    <property type="term" value="F:DNA-binding transcription factor activity"/>
    <property type="evidence" value="ECO:0007669"/>
    <property type="project" value="InterPro"/>
</dbReference>
<dbReference type="EMBL" id="CACTIH010005576">
    <property type="protein sequence ID" value="CAA2998037.1"/>
    <property type="molecule type" value="Genomic_DNA"/>
</dbReference>
<evidence type="ECO:0000256" key="4">
    <source>
        <dbReference type="SAM" id="MobiDB-lite"/>
    </source>
</evidence>
<proteinExistence type="predicted"/>
<dbReference type="GO" id="GO:0045893">
    <property type="term" value="P:positive regulation of DNA-templated transcription"/>
    <property type="evidence" value="ECO:0007669"/>
    <property type="project" value="InterPro"/>
</dbReference>
<dbReference type="OrthoDB" id="644067at2759"/>
<evidence type="ECO:0000313" key="5">
    <source>
        <dbReference type="EMBL" id="CAA2998037.1"/>
    </source>
</evidence>
<reference evidence="5 6" key="1">
    <citation type="submission" date="2019-12" db="EMBL/GenBank/DDBJ databases">
        <authorList>
            <person name="Alioto T."/>
            <person name="Alioto T."/>
            <person name="Gomez Garrido J."/>
        </authorList>
    </citation>
    <scope>NUCLEOTIDE SEQUENCE [LARGE SCALE GENOMIC DNA]</scope>
</reference>
<dbReference type="PANTHER" id="PTHR22952">
    <property type="entry name" value="CAMP-RESPONSE ELEMENT BINDING PROTEIN-RELATED"/>
    <property type="match status" value="1"/>
</dbReference>
<dbReference type="PANTHER" id="PTHR22952:SF385">
    <property type="entry name" value="ABSCISIC ACID-INSENSITIVE 5-LIKE PROTEIN 2"/>
    <property type="match status" value="1"/>
</dbReference>
<sequence length="163" mass="18212">MVTQTMGSRRVGGNPIRTQTQEPKSNPLACQGSLYSLTLDEVQNELRDLGKPLSSMNLDELLKTVWSAETNNQAVKVADFDPAVQQPGQQVPSSSLNRQSSPTPMRDLSKKTVDEVWQDIQLRQKKNSLDRKVTLGEITLGISWLRQELLPSCLPGRKVWAQL</sequence>
<dbReference type="GO" id="GO:0005634">
    <property type="term" value="C:nucleus"/>
    <property type="evidence" value="ECO:0007669"/>
    <property type="project" value="UniProtKB-SubCell"/>
</dbReference>
<dbReference type="Proteomes" id="UP000594638">
    <property type="component" value="Unassembled WGS sequence"/>
</dbReference>
<dbReference type="Gramene" id="OE9A117156T1">
    <property type="protein sequence ID" value="OE9A117156C1"/>
    <property type="gene ID" value="OE9A117156"/>
</dbReference>
<evidence type="ECO:0000256" key="2">
    <source>
        <dbReference type="ARBA" id="ARBA00023125"/>
    </source>
</evidence>